<proteinExistence type="predicted"/>
<evidence type="ECO:0000313" key="1">
    <source>
        <dbReference type="EMBL" id="GBO03120.1"/>
    </source>
</evidence>
<dbReference type="EMBL" id="BGPR01030538">
    <property type="protein sequence ID" value="GBO03120.1"/>
    <property type="molecule type" value="Genomic_DNA"/>
</dbReference>
<name>A0A4Y2TUL2_ARAVE</name>
<organism evidence="1 2">
    <name type="scientific">Araneus ventricosus</name>
    <name type="common">Orbweaver spider</name>
    <name type="synonym">Epeira ventricosa</name>
    <dbReference type="NCBI Taxonomy" id="182803"/>
    <lineage>
        <taxon>Eukaryota</taxon>
        <taxon>Metazoa</taxon>
        <taxon>Ecdysozoa</taxon>
        <taxon>Arthropoda</taxon>
        <taxon>Chelicerata</taxon>
        <taxon>Arachnida</taxon>
        <taxon>Araneae</taxon>
        <taxon>Araneomorphae</taxon>
        <taxon>Entelegynae</taxon>
        <taxon>Araneoidea</taxon>
        <taxon>Araneidae</taxon>
        <taxon>Araneus</taxon>
    </lineage>
</organism>
<dbReference type="InterPro" id="IPR005312">
    <property type="entry name" value="DUF1759"/>
</dbReference>
<sequence length="283" mass="32873">MDPKITALNRLRGALRQSVKKLENYINQDASEDKVVLETKLTKVDTIRKKLFELQKRYELPPEADEAIEQMETSLEEMEASLNYLISKHNIDDKSAKLNIKENKTEKLLSVKLPDIPLPQFSEKYEEFGNFKSQVISLIADNDGLSNTQKFYYLKSSLTGEAKLIQTTDDTYESLLKALEDRYENKRAIVDSQILSLINLEKLNYESAENLRKLLGTVKKNLRTLKALEYERNYLSDVLILNLILQKLEKESRKQYEITLKSKKVPDLDNFLTFLENRSLVLE</sequence>
<comment type="caution">
    <text evidence="1">The sequence shown here is derived from an EMBL/GenBank/DDBJ whole genome shotgun (WGS) entry which is preliminary data.</text>
</comment>
<dbReference type="Proteomes" id="UP000499080">
    <property type="component" value="Unassembled WGS sequence"/>
</dbReference>
<protein>
    <submittedName>
        <fullName evidence="1">Uncharacterized protein</fullName>
    </submittedName>
</protein>
<accession>A0A4Y2TUL2</accession>
<gene>
    <name evidence="1" type="ORF">AVEN_206891_1</name>
</gene>
<dbReference type="OrthoDB" id="6435622at2759"/>
<dbReference type="AlphaFoldDB" id="A0A4Y2TUL2"/>
<evidence type="ECO:0000313" key="2">
    <source>
        <dbReference type="Proteomes" id="UP000499080"/>
    </source>
</evidence>
<dbReference type="PANTHER" id="PTHR47331">
    <property type="entry name" value="PHD-TYPE DOMAIN-CONTAINING PROTEIN"/>
    <property type="match status" value="1"/>
</dbReference>
<reference evidence="1 2" key="1">
    <citation type="journal article" date="2019" name="Sci. Rep.">
        <title>Orb-weaving spider Araneus ventricosus genome elucidates the spidroin gene catalogue.</title>
        <authorList>
            <person name="Kono N."/>
            <person name="Nakamura H."/>
            <person name="Ohtoshi R."/>
            <person name="Moran D.A.P."/>
            <person name="Shinohara A."/>
            <person name="Yoshida Y."/>
            <person name="Fujiwara M."/>
            <person name="Mori M."/>
            <person name="Tomita M."/>
            <person name="Arakawa K."/>
        </authorList>
    </citation>
    <scope>NUCLEOTIDE SEQUENCE [LARGE SCALE GENOMIC DNA]</scope>
</reference>
<keyword evidence="2" id="KW-1185">Reference proteome</keyword>
<dbReference type="Pfam" id="PF03564">
    <property type="entry name" value="DUF1759"/>
    <property type="match status" value="1"/>
</dbReference>